<dbReference type="Proteomes" id="UP000706151">
    <property type="component" value="Unassembled WGS sequence"/>
</dbReference>
<proteinExistence type="predicted"/>
<feature type="chain" id="PRO_5037205842" evidence="1">
    <location>
        <begin position="20"/>
        <end position="158"/>
    </location>
</feature>
<organism evidence="2 3">
    <name type="scientific">Candidatus Accumulibacter affinis</name>
    <dbReference type="NCBI Taxonomy" id="2954384"/>
    <lineage>
        <taxon>Bacteria</taxon>
        <taxon>Pseudomonadati</taxon>
        <taxon>Pseudomonadota</taxon>
        <taxon>Betaproteobacteria</taxon>
        <taxon>Candidatus Accumulibacter</taxon>
    </lineage>
</organism>
<dbReference type="AlphaFoldDB" id="A0A935TE16"/>
<protein>
    <submittedName>
        <fullName evidence="2">Uncharacterized protein</fullName>
    </submittedName>
</protein>
<sequence>MNGTFLVIATSLFAASALADDALPAAPQPGDCVTFREGGSGWLLKAPTYWLRGVIAGVSRERRMAKVCPRIGKPVSAYTRVDQLRMAAATPCVEHDSEVGEVDVLRLQVSVEAWETPWSYQHGNVGWLFRGQFLEQTLKHGQVIDMDAGWLEPCEAGS</sequence>
<reference evidence="2 3" key="1">
    <citation type="submission" date="2020-10" db="EMBL/GenBank/DDBJ databases">
        <title>Connecting structure to function with the recovery of over 1000 high-quality activated sludge metagenome-assembled genomes encoding full-length rRNA genes using long-read sequencing.</title>
        <authorList>
            <person name="Singleton C.M."/>
            <person name="Petriglieri F."/>
            <person name="Kristensen J.M."/>
            <person name="Kirkegaard R.H."/>
            <person name="Michaelsen T.Y."/>
            <person name="Andersen M.H."/>
            <person name="Karst S.M."/>
            <person name="Dueholm M.S."/>
            <person name="Nielsen P.H."/>
            <person name="Albertsen M."/>
        </authorList>
    </citation>
    <scope>NUCLEOTIDE SEQUENCE [LARGE SCALE GENOMIC DNA]</scope>
    <source>
        <strain evidence="2">Fred_18-Q3-R57-64_BAT3C.720</strain>
    </source>
</reference>
<name>A0A935TE16_9PROT</name>
<feature type="signal peptide" evidence="1">
    <location>
        <begin position="1"/>
        <end position="19"/>
    </location>
</feature>
<accession>A0A935TE16</accession>
<evidence type="ECO:0000313" key="2">
    <source>
        <dbReference type="EMBL" id="MBK7955974.1"/>
    </source>
</evidence>
<gene>
    <name evidence="2" type="ORF">IPK02_19650</name>
</gene>
<evidence type="ECO:0000313" key="3">
    <source>
        <dbReference type="Proteomes" id="UP000706151"/>
    </source>
</evidence>
<keyword evidence="1" id="KW-0732">Signal</keyword>
<evidence type="ECO:0000256" key="1">
    <source>
        <dbReference type="SAM" id="SignalP"/>
    </source>
</evidence>
<comment type="caution">
    <text evidence="2">The sequence shown here is derived from an EMBL/GenBank/DDBJ whole genome shotgun (WGS) entry which is preliminary data.</text>
</comment>
<dbReference type="EMBL" id="JADJOT010000011">
    <property type="protein sequence ID" value="MBK7955974.1"/>
    <property type="molecule type" value="Genomic_DNA"/>
</dbReference>